<keyword evidence="1" id="KW-0805">Transcription regulation</keyword>
<keyword evidence="3" id="KW-0804">Transcription</keyword>
<dbReference type="RefSeq" id="XP_015883450.2">
    <property type="nucleotide sequence ID" value="XM_016027964.4"/>
</dbReference>
<evidence type="ECO:0000313" key="7">
    <source>
        <dbReference type="RefSeq" id="XP_015883450.2"/>
    </source>
</evidence>
<keyword evidence="6" id="KW-1185">Reference proteome</keyword>
<dbReference type="AlphaFoldDB" id="A0A6P4ACU3"/>
<sequence length="373" mass="42424">MEQVPGVVKEDDQLELPPGFRFHPTDEELISQYLYKKVVDINFSCRAIGEVDLNKSEPWELPWKAKMGEKEWYFFCVRDRKYPTGLRTNRATEAGYWKATGKDKEIYRGRSLVGMKKTLVFYRGRAPKGEKTNWVMHEYRLEGKFSVHNLPKTAKNEWVICRVFQKSSGGKKTPLSGLVRLGNFGNEIGSSGLPPLMDSSTYSAKSKQAPQSSNVPCFSNPPIMDVRRNQEGFVDSINNNNNTLFSVSSNPSTNIFPRIPLSDSIYPTQTVPISGNQPQFQSSVLMQDQSILRALLENQSSNLRQTFKAEREMVSNFSQETVLSSEMNNEISSVMSNLEMGIRRPFGDHQEQQQQQHPPVSGPPIDLDSFWSY</sequence>
<dbReference type="Gene3D" id="2.170.150.80">
    <property type="entry name" value="NAC domain"/>
    <property type="match status" value="1"/>
</dbReference>
<dbReference type="InterPro" id="IPR036093">
    <property type="entry name" value="NAC_dom_sf"/>
</dbReference>
<dbReference type="SUPFAM" id="SSF101941">
    <property type="entry name" value="NAC domain"/>
    <property type="match status" value="1"/>
</dbReference>
<dbReference type="GO" id="GO:0006355">
    <property type="term" value="P:regulation of DNA-templated transcription"/>
    <property type="evidence" value="ECO:0007669"/>
    <property type="project" value="InterPro"/>
</dbReference>
<organism evidence="6 7">
    <name type="scientific">Ziziphus jujuba</name>
    <name type="common">Chinese jujube</name>
    <name type="synonym">Ziziphus sativa</name>
    <dbReference type="NCBI Taxonomy" id="326968"/>
    <lineage>
        <taxon>Eukaryota</taxon>
        <taxon>Viridiplantae</taxon>
        <taxon>Streptophyta</taxon>
        <taxon>Embryophyta</taxon>
        <taxon>Tracheophyta</taxon>
        <taxon>Spermatophyta</taxon>
        <taxon>Magnoliopsida</taxon>
        <taxon>eudicotyledons</taxon>
        <taxon>Gunneridae</taxon>
        <taxon>Pentapetalae</taxon>
        <taxon>rosids</taxon>
        <taxon>fabids</taxon>
        <taxon>Rosales</taxon>
        <taxon>Rhamnaceae</taxon>
        <taxon>Paliureae</taxon>
        <taxon>Ziziphus</taxon>
    </lineage>
</organism>
<dbReference type="PANTHER" id="PTHR31744:SF104">
    <property type="entry name" value="NAC DOMAIN-CONTAINING PROTEIN 100"/>
    <property type="match status" value="1"/>
</dbReference>
<proteinExistence type="predicted"/>
<dbReference type="InParanoid" id="A0A6P4ACU3"/>
<evidence type="ECO:0000256" key="1">
    <source>
        <dbReference type="ARBA" id="ARBA00023015"/>
    </source>
</evidence>
<keyword evidence="2" id="KW-0238">DNA-binding</keyword>
<protein>
    <submittedName>
        <fullName evidence="7">NAC domain-containing protein 100</fullName>
    </submittedName>
</protein>
<reference evidence="7" key="2">
    <citation type="submission" date="2025-08" db="UniProtKB">
        <authorList>
            <consortium name="RefSeq"/>
        </authorList>
    </citation>
    <scope>IDENTIFICATION</scope>
    <source>
        <tissue evidence="7">Seedling</tissue>
    </source>
</reference>
<evidence type="ECO:0000256" key="2">
    <source>
        <dbReference type="ARBA" id="ARBA00023125"/>
    </source>
</evidence>
<evidence type="ECO:0000256" key="3">
    <source>
        <dbReference type="ARBA" id="ARBA00023163"/>
    </source>
</evidence>
<evidence type="ECO:0000256" key="4">
    <source>
        <dbReference type="ARBA" id="ARBA00023242"/>
    </source>
</evidence>
<dbReference type="PANTHER" id="PTHR31744">
    <property type="entry name" value="PROTEIN CUP-SHAPED COTYLEDON 2-RELATED"/>
    <property type="match status" value="1"/>
</dbReference>
<dbReference type="KEGG" id="zju:107419222"/>
<dbReference type="Pfam" id="PF02365">
    <property type="entry name" value="NAM"/>
    <property type="match status" value="1"/>
</dbReference>
<dbReference type="Proteomes" id="UP001652623">
    <property type="component" value="Chromosome 2"/>
</dbReference>
<dbReference type="InterPro" id="IPR003441">
    <property type="entry name" value="NAC-dom"/>
</dbReference>
<name>A0A6P4ACU3_ZIZJJ</name>
<dbReference type="PROSITE" id="PS51005">
    <property type="entry name" value="NAC"/>
    <property type="match status" value="1"/>
</dbReference>
<accession>A0A6P4ACU3</accession>
<evidence type="ECO:0000313" key="6">
    <source>
        <dbReference type="Proteomes" id="UP001652623"/>
    </source>
</evidence>
<feature type="domain" description="NAC" evidence="5">
    <location>
        <begin position="16"/>
        <end position="166"/>
    </location>
</feature>
<dbReference type="GO" id="GO:0003677">
    <property type="term" value="F:DNA binding"/>
    <property type="evidence" value="ECO:0007669"/>
    <property type="project" value="UniProtKB-KW"/>
</dbReference>
<keyword evidence="4" id="KW-0539">Nucleus</keyword>
<evidence type="ECO:0000259" key="5">
    <source>
        <dbReference type="PROSITE" id="PS51005"/>
    </source>
</evidence>
<gene>
    <name evidence="7" type="primary">LOC107419222</name>
</gene>
<reference evidence="6" key="1">
    <citation type="submission" date="2025-05" db="UniProtKB">
        <authorList>
            <consortium name="RefSeq"/>
        </authorList>
    </citation>
    <scope>NUCLEOTIDE SEQUENCE [LARGE SCALE GENOMIC DNA]</scope>
</reference>
<dbReference type="FunCoup" id="A0A6P4ACU3">
    <property type="interactions" value="315"/>
</dbReference>
<dbReference type="GeneID" id="107419222"/>